<feature type="non-terminal residue" evidence="1">
    <location>
        <position position="186"/>
    </location>
</feature>
<dbReference type="AlphaFoldDB" id="A0A9N9NSQ2"/>
<keyword evidence="2" id="KW-1185">Reference proteome</keyword>
<accession>A0A9N9NSQ2</accession>
<name>A0A9N9NSQ2_9GLOM</name>
<evidence type="ECO:0000313" key="2">
    <source>
        <dbReference type="Proteomes" id="UP000789396"/>
    </source>
</evidence>
<dbReference type="OrthoDB" id="2368625at2759"/>
<sequence length="186" mass="21582">MISENNKPLPETKVNTPVYDRAYFRNKTLDEYPNLYREFSSENFDYYGITDETLCGVSRETICPLCKLGHDDEEIEAVIVSAKPQAPDFKPITFEARPDPELIIKSVLEHFPYLKFRNSFRGNDNYNFASPQPWSSPCPICNGKHGNYGLHGEWYRENENQLPYDPELAKLYSQDKLEYCLTCNTS</sequence>
<comment type="caution">
    <text evidence="1">The sequence shown here is derived from an EMBL/GenBank/DDBJ whole genome shotgun (WGS) entry which is preliminary data.</text>
</comment>
<dbReference type="EMBL" id="CAJVPZ010037634">
    <property type="protein sequence ID" value="CAG8753977.1"/>
    <property type="molecule type" value="Genomic_DNA"/>
</dbReference>
<feature type="non-terminal residue" evidence="1">
    <location>
        <position position="1"/>
    </location>
</feature>
<gene>
    <name evidence="1" type="ORF">RFULGI_LOCUS13809</name>
</gene>
<dbReference type="Proteomes" id="UP000789396">
    <property type="component" value="Unassembled WGS sequence"/>
</dbReference>
<organism evidence="1 2">
    <name type="scientific">Racocetra fulgida</name>
    <dbReference type="NCBI Taxonomy" id="60492"/>
    <lineage>
        <taxon>Eukaryota</taxon>
        <taxon>Fungi</taxon>
        <taxon>Fungi incertae sedis</taxon>
        <taxon>Mucoromycota</taxon>
        <taxon>Glomeromycotina</taxon>
        <taxon>Glomeromycetes</taxon>
        <taxon>Diversisporales</taxon>
        <taxon>Gigasporaceae</taxon>
        <taxon>Racocetra</taxon>
    </lineage>
</organism>
<proteinExistence type="predicted"/>
<reference evidence="1" key="1">
    <citation type="submission" date="2021-06" db="EMBL/GenBank/DDBJ databases">
        <authorList>
            <person name="Kallberg Y."/>
            <person name="Tangrot J."/>
            <person name="Rosling A."/>
        </authorList>
    </citation>
    <scope>NUCLEOTIDE SEQUENCE</scope>
    <source>
        <strain evidence="1">IN212</strain>
    </source>
</reference>
<evidence type="ECO:0000313" key="1">
    <source>
        <dbReference type="EMBL" id="CAG8753977.1"/>
    </source>
</evidence>
<protein>
    <submittedName>
        <fullName evidence="1">3363_t:CDS:1</fullName>
    </submittedName>
</protein>